<comment type="caution">
    <text evidence="1">The sequence shown here is derived from an EMBL/GenBank/DDBJ whole genome shotgun (WGS) entry which is preliminary data.</text>
</comment>
<keyword evidence="2" id="KW-1185">Reference proteome</keyword>
<protein>
    <submittedName>
        <fullName evidence="1">Uncharacterized protein</fullName>
    </submittedName>
</protein>
<dbReference type="EMBL" id="JAHUTI010005869">
    <property type="protein sequence ID" value="MED6234250.1"/>
    <property type="molecule type" value="Genomic_DNA"/>
</dbReference>
<sequence>MRFMFGRPSRSAAWLRAFTMMVSEMTDTSSSFGEELLVSGSPINTYHRGPFLLDSFEASSYITFIKQSN</sequence>
<dbReference type="Proteomes" id="UP001345963">
    <property type="component" value="Unassembled WGS sequence"/>
</dbReference>
<organism evidence="1 2">
    <name type="scientific">Ataeniobius toweri</name>
    <dbReference type="NCBI Taxonomy" id="208326"/>
    <lineage>
        <taxon>Eukaryota</taxon>
        <taxon>Metazoa</taxon>
        <taxon>Chordata</taxon>
        <taxon>Craniata</taxon>
        <taxon>Vertebrata</taxon>
        <taxon>Euteleostomi</taxon>
        <taxon>Actinopterygii</taxon>
        <taxon>Neopterygii</taxon>
        <taxon>Teleostei</taxon>
        <taxon>Neoteleostei</taxon>
        <taxon>Acanthomorphata</taxon>
        <taxon>Ovalentaria</taxon>
        <taxon>Atherinomorphae</taxon>
        <taxon>Cyprinodontiformes</taxon>
        <taxon>Goodeidae</taxon>
        <taxon>Ataeniobius</taxon>
    </lineage>
</organism>
<proteinExistence type="predicted"/>
<gene>
    <name evidence="1" type="ORF">ATANTOWER_025393</name>
</gene>
<name>A0ABU7A9I6_9TELE</name>
<evidence type="ECO:0000313" key="1">
    <source>
        <dbReference type="EMBL" id="MED6234250.1"/>
    </source>
</evidence>
<evidence type="ECO:0000313" key="2">
    <source>
        <dbReference type="Proteomes" id="UP001345963"/>
    </source>
</evidence>
<reference evidence="1 2" key="1">
    <citation type="submission" date="2021-07" db="EMBL/GenBank/DDBJ databases">
        <authorList>
            <person name="Palmer J.M."/>
        </authorList>
    </citation>
    <scope>NUCLEOTIDE SEQUENCE [LARGE SCALE GENOMIC DNA]</scope>
    <source>
        <strain evidence="1 2">AT_MEX2019</strain>
        <tissue evidence="1">Muscle</tissue>
    </source>
</reference>
<accession>A0ABU7A9I6</accession>